<feature type="compositionally biased region" description="Basic and acidic residues" evidence="2">
    <location>
        <begin position="942"/>
        <end position="951"/>
    </location>
</feature>
<keyword evidence="1" id="KW-0175">Coiled coil</keyword>
<feature type="compositionally biased region" description="Acidic residues" evidence="2">
    <location>
        <begin position="51"/>
        <end position="70"/>
    </location>
</feature>
<feature type="compositionally biased region" description="Basic and acidic residues" evidence="2">
    <location>
        <begin position="1"/>
        <end position="50"/>
    </location>
</feature>
<feature type="coiled-coil region" evidence="1">
    <location>
        <begin position="202"/>
        <end position="374"/>
    </location>
</feature>
<dbReference type="Gene3D" id="1.10.287.1490">
    <property type="match status" value="1"/>
</dbReference>
<feature type="region of interest" description="Disordered" evidence="2">
    <location>
        <begin position="1145"/>
        <end position="1177"/>
    </location>
</feature>
<feature type="coiled-coil region" evidence="1">
    <location>
        <begin position="146"/>
        <end position="173"/>
    </location>
</feature>
<sequence length="1247" mass="142472">MEERRGEVRKRNEVTREGGEVTLKKEEGEEEKATLKKEEGEEEKAPLKREEEDEEEEAMEKSDWEEDSSSGDETSTNDTKSRDRENEEGDGGAGAQALTAQNVLDQNKKKPKGKRVRSSGERYQITRMREQLSEWENRYKLLMKYSESLDNREKELRDEIQRLTVTNNHLTSRGEHEQEITEQHKKELQSFQETLKMRTEEIEKTNTLLTETRKEINSKEDQVISLNERIKTLNVENQALANAKAAHERQMEEMFQSEIDRLQKAHDQKEGEWVRVRSNLEGKIKSLEDDKDNFLKSKSNTEGIERELVTRNKGLKEEVDELKAKADQMTAEIEKYRGDKTSIKREMVQLETERDNLQNNVQLQSKMIDNLNHTIKLRDAALKTSQDDMSKTQKLNSDEKEQLLATISANKTQHERDYQALRSQNELYHRQLTESQDEINRLAESAQSLQVDNANLVMRLNKSATEMEELKIHKEALLQENSKANVTSEQWKQDTELYIKERDTMIGDLQIKNQGAESAIEQLRTELNEAKNMTNQTEQKYHKLNEEHDALRINVEQLNILNQELQTNFDERAASLAGINDENKRQISQLNETIAGFSGKETGHEEAMDRMKKKFENDIQTLQNQLAKVTKEKDEVGQDAYETFQEMSKQREELHKNATGLGQKLCKRDVKIQTLKDKITKIKGEGANIEQMLNDKNEKYDDLVQKLALLREENGRMEDAKNEHSHQLEIEKDSLRNELEDKSNEIKNLISQNNELQSENEKLRHSNLVNNNVYLESVNSFTDRLDRLNKEVKDLREQNDRYRRLERQTDRKLVSTPQDPKQTPKQNPPTSSERTSSQNLDPDSPTDPVNHEDPKPTEHTPNQALEPTTDTLLSTPDKNSTPLAVDTIEGDGEMDALTTGNKRRLEDGDNEEGSKQPAKEAKAPRLGTSKIKNKLKMKNNKGVHETIRENVENSLADIPQSLPSNEKEKTLADALPPSPQTNKKEKTLADALPPPPQTNKKEKTLADALPPSPQTNENGQVAVEAISIPQPPFTESVSSEYNTPRGTKPEAEDKLQELNERASLLTSLSSDLPDKGKLVKGALDEDRGSGAVLKTKRSVKSASGDRKSRLPGAIAEPYRKSVKESIRSKNQRVIDQTSHQSLETILPPLPQNEPTNFNQQPSLPSEGMDSSWNYSQDEFPPIRVGNYEFGEEDIHSLIASGNSQPSLSAYEEILQDSEHDFGPVLMETKPLGPNPIKYLNDEDFLVE</sequence>
<dbReference type="EMBL" id="MN604016">
    <property type="protein sequence ID" value="QIQ08590.1"/>
    <property type="molecule type" value="Genomic_DNA"/>
</dbReference>
<feature type="compositionally biased region" description="Basic and acidic residues" evidence="2">
    <location>
        <begin position="799"/>
        <end position="813"/>
    </location>
</feature>
<proteinExistence type="predicted"/>
<reference evidence="3" key="1">
    <citation type="journal article" date="2020" name="MBio">
        <title>A New Family of DNA Viruses Causing Disease in Crustaceans from Diverse Aquatic Biomes.</title>
        <authorList>
            <person name="Subramaniam K."/>
            <person name="Behringer D.C."/>
            <person name="Bojko J."/>
            <person name="Yutin N."/>
            <person name="Clark A.S."/>
            <person name="Bateman K.S."/>
            <person name="van Aerle R."/>
            <person name="Bass D."/>
            <person name="Kerr R.C."/>
            <person name="Koonin E.V."/>
            <person name="Stentiford G.D."/>
            <person name="Waltzek T.B."/>
        </authorList>
    </citation>
    <scope>NUCLEOTIDE SEQUENCE</scope>
</reference>
<evidence type="ECO:0000256" key="2">
    <source>
        <dbReference type="SAM" id="MobiDB-lite"/>
    </source>
</evidence>
<feature type="compositionally biased region" description="Polar residues" evidence="2">
    <location>
        <begin position="1033"/>
        <end position="1045"/>
    </location>
</feature>
<feature type="compositionally biased region" description="Polar residues" evidence="2">
    <location>
        <begin position="815"/>
        <end position="841"/>
    </location>
</feature>
<evidence type="ECO:0000313" key="3">
    <source>
        <dbReference type="EMBL" id="QIQ08590.1"/>
    </source>
</evidence>
<organism evidence="3">
    <name type="scientific">Dikerogammarus haemobaphes virus 1</name>
    <dbReference type="NCBI Taxonomy" id="2704946"/>
    <lineage>
        <taxon>Viruses</taxon>
    </lineage>
</organism>
<gene>
    <name evidence="3" type="primary">ORF25</name>
</gene>
<protein>
    <submittedName>
        <fullName evidence="3">Uncharacterized protein</fullName>
    </submittedName>
</protein>
<accession>A0A6G9HDK9</accession>
<name>A0A6G9HDK9_9VIRU</name>
<feature type="region of interest" description="Disordered" evidence="2">
    <location>
        <begin position="1093"/>
        <end position="1116"/>
    </location>
</feature>
<feature type="coiled-coil region" evidence="1">
    <location>
        <begin position="605"/>
        <end position="639"/>
    </location>
</feature>
<feature type="coiled-coil region" evidence="1">
    <location>
        <begin position="404"/>
        <end position="568"/>
    </location>
</feature>
<feature type="region of interest" description="Disordered" evidence="2">
    <location>
        <begin position="799"/>
        <end position="1052"/>
    </location>
</feature>
<feature type="compositionally biased region" description="Basic and acidic residues" evidence="2">
    <location>
        <begin position="903"/>
        <end position="923"/>
    </location>
</feature>
<evidence type="ECO:0000256" key="1">
    <source>
        <dbReference type="SAM" id="Coils"/>
    </source>
</evidence>
<feature type="compositionally biased region" description="Basic and acidic residues" evidence="2">
    <location>
        <begin position="849"/>
        <end position="858"/>
    </location>
</feature>
<feature type="compositionally biased region" description="Polar residues" evidence="2">
    <location>
        <begin position="1152"/>
        <end position="1176"/>
    </location>
</feature>
<feature type="compositionally biased region" description="Polar residues" evidence="2">
    <location>
        <begin position="859"/>
        <end position="882"/>
    </location>
</feature>
<feature type="compositionally biased region" description="Basic residues" evidence="2">
    <location>
        <begin position="931"/>
        <end position="941"/>
    </location>
</feature>
<feature type="region of interest" description="Disordered" evidence="2">
    <location>
        <begin position="1"/>
        <end position="123"/>
    </location>
</feature>